<dbReference type="Proteomes" id="UP000030518">
    <property type="component" value="Unassembled WGS sequence"/>
</dbReference>
<organism evidence="2 3">
    <name type="scientific">Lysobacter dokdonensis DS-58</name>
    <dbReference type="NCBI Taxonomy" id="1300345"/>
    <lineage>
        <taxon>Bacteria</taxon>
        <taxon>Pseudomonadati</taxon>
        <taxon>Pseudomonadota</taxon>
        <taxon>Gammaproteobacteria</taxon>
        <taxon>Lysobacterales</taxon>
        <taxon>Lysobacteraceae</taxon>
        <taxon>Noviluteimonas</taxon>
    </lineage>
</organism>
<keyword evidence="1" id="KW-0812">Transmembrane</keyword>
<name>A0A0A2WGG6_9GAMM</name>
<keyword evidence="1" id="KW-1133">Transmembrane helix</keyword>
<gene>
    <name evidence="2" type="ORF">LF41_2922</name>
</gene>
<evidence type="ECO:0000313" key="3">
    <source>
        <dbReference type="Proteomes" id="UP000030518"/>
    </source>
</evidence>
<evidence type="ECO:0000313" key="2">
    <source>
        <dbReference type="EMBL" id="KGQ19276.1"/>
    </source>
</evidence>
<accession>A0A0A2WGG6</accession>
<keyword evidence="3" id="KW-1185">Reference proteome</keyword>
<evidence type="ECO:0000256" key="1">
    <source>
        <dbReference type="SAM" id="Phobius"/>
    </source>
</evidence>
<protein>
    <submittedName>
        <fullName evidence="2">Uncharacterized protein</fullName>
    </submittedName>
</protein>
<feature type="transmembrane region" description="Helical" evidence="1">
    <location>
        <begin position="39"/>
        <end position="62"/>
    </location>
</feature>
<proteinExistence type="predicted"/>
<keyword evidence="1" id="KW-0472">Membrane</keyword>
<dbReference type="AlphaFoldDB" id="A0A0A2WGG6"/>
<reference evidence="2 3" key="1">
    <citation type="submission" date="2014-09" db="EMBL/GenBank/DDBJ databases">
        <title>Genome sequences of Lysobacter dokdonensis DS-58.</title>
        <authorList>
            <person name="Kim J.F."/>
            <person name="Kwak M.-J."/>
        </authorList>
    </citation>
    <scope>NUCLEOTIDE SEQUENCE [LARGE SCALE GENOMIC DNA]</scope>
    <source>
        <strain evidence="2 3">DS-58</strain>
    </source>
</reference>
<dbReference type="EMBL" id="JRKJ01000008">
    <property type="protein sequence ID" value="KGQ19276.1"/>
    <property type="molecule type" value="Genomic_DNA"/>
</dbReference>
<sequence>MAKIFGSLGLVCLLGLVIAFIDAFTQIWVKRPGYQGLPVFIFFYGTAVTTVGSLATTIAIVVGEMRASARSKQIERERL</sequence>
<comment type="caution">
    <text evidence="2">The sequence shown here is derived from an EMBL/GenBank/DDBJ whole genome shotgun (WGS) entry which is preliminary data.</text>
</comment>